<gene>
    <name evidence="1" type="ORF">GCM10022291_29250</name>
</gene>
<dbReference type="RefSeq" id="WP_344789061.1">
    <property type="nucleotide sequence ID" value="NZ_BAABCA010000006.1"/>
</dbReference>
<evidence type="ECO:0000313" key="1">
    <source>
        <dbReference type="EMBL" id="GAA4238510.1"/>
    </source>
</evidence>
<comment type="caution">
    <text evidence="1">The sequence shown here is derived from an EMBL/GenBank/DDBJ whole genome shotgun (WGS) entry which is preliminary data.</text>
</comment>
<proteinExistence type="predicted"/>
<keyword evidence="2" id="KW-1185">Reference proteome</keyword>
<dbReference type="EMBL" id="BAABCA010000006">
    <property type="protein sequence ID" value="GAA4238510.1"/>
    <property type="molecule type" value="Genomic_DNA"/>
</dbReference>
<name>A0ABP8CF28_9FLAO</name>
<protein>
    <submittedName>
        <fullName evidence="1">Uncharacterized protein</fullName>
    </submittedName>
</protein>
<organism evidence="1 2">
    <name type="scientific">Postechiella marina</name>
    <dbReference type="NCBI Taxonomy" id="943941"/>
    <lineage>
        <taxon>Bacteria</taxon>
        <taxon>Pseudomonadati</taxon>
        <taxon>Bacteroidota</taxon>
        <taxon>Flavobacteriia</taxon>
        <taxon>Flavobacteriales</taxon>
        <taxon>Flavobacteriaceae</taxon>
        <taxon>Postechiella</taxon>
    </lineage>
</organism>
<dbReference type="PROSITE" id="PS51257">
    <property type="entry name" value="PROKAR_LIPOPROTEIN"/>
    <property type="match status" value="1"/>
</dbReference>
<sequence length="185" mass="20720">MIKHLFKIAFFVISMGLIGVSCTEEIDLDQVNDLEINPVLESSLFYFEAAAGDFFLGGSGAYTAGDYVVLDIFDNEFVNDNLIKAELVFETVNSINRAYQVQVDFLDNTNTLRHSFTFSADASPNNENLTFEHIEVFEDETLENLKETTTLVFRLTMLPGAPVDPNSPGSIHLKSKGVFYLNIDR</sequence>
<accession>A0ABP8CF28</accession>
<dbReference type="Proteomes" id="UP001501496">
    <property type="component" value="Unassembled WGS sequence"/>
</dbReference>
<reference evidence="2" key="1">
    <citation type="journal article" date="2019" name="Int. J. Syst. Evol. Microbiol.">
        <title>The Global Catalogue of Microorganisms (GCM) 10K type strain sequencing project: providing services to taxonomists for standard genome sequencing and annotation.</title>
        <authorList>
            <consortium name="The Broad Institute Genomics Platform"/>
            <consortium name="The Broad Institute Genome Sequencing Center for Infectious Disease"/>
            <person name="Wu L."/>
            <person name="Ma J."/>
        </authorList>
    </citation>
    <scope>NUCLEOTIDE SEQUENCE [LARGE SCALE GENOMIC DNA]</scope>
    <source>
        <strain evidence="2">JCM 17630</strain>
    </source>
</reference>
<evidence type="ECO:0000313" key="2">
    <source>
        <dbReference type="Proteomes" id="UP001501496"/>
    </source>
</evidence>